<dbReference type="GO" id="GO:0016987">
    <property type="term" value="F:sigma factor activity"/>
    <property type="evidence" value="ECO:0007669"/>
    <property type="project" value="UniProtKB-KW"/>
</dbReference>
<feature type="domain" description="RNA polymerase sigma factor 70 region 4 type 2" evidence="6">
    <location>
        <begin position="139"/>
        <end position="189"/>
    </location>
</feature>
<dbReference type="GO" id="GO:0003677">
    <property type="term" value="F:DNA binding"/>
    <property type="evidence" value="ECO:0007669"/>
    <property type="project" value="InterPro"/>
</dbReference>
<dbReference type="InterPro" id="IPR036388">
    <property type="entry name" value="WH-like_DNA-bd_sf"/>
</dbReference>
<dbReference type="Gene3D" id="1.10.1740.10">
    <property type="match status" value="1"/>
</dbReference>
<dbReference type="PANTHER" id="PTHR43133:SF66">
    <property type="entry name" value="ECF RNA POLYMERASE SIGMA FACTOR SIGK"/>
    <property type="match status" value="1"/>
</dbReference>
<evidence type="ECO:0000256" key="3">
    <source>
        <dbReference type="ARBA" id="ARBA00023082"/>
    </source>
</evidence>
<keyword evidence="2" id="KW-0805">Transcription regulation</keyword>
<dbReference type="Proteomes" id="UP000198741">
    <property type="component" value="Chromosome I"/>
</dbReference>
<protein>
    <submittedName>
        <fullName evidence="7">RNA polymerase sigma-70 factor, ECF subfamily</fullName>
    </submittedName>
</protein>
<dbReference type="PANTHER" id="PTHR43133">
    <property type="entry name" value="RNA POLYMERASE ECF-TYPE SIGMA FACTO"/>
    <property type="match status" value="1"/>
</dbReference>
<dbReference type="NCBIfam" id="TIGR02937">
    <property type="entry name" value="sigma70-ECF"/>
    <property type="match status" value="1"/>
</dbReference>
<dbReference type="InterPro" id="IPR007627">
    <property type="entry name" value="RNA_pol_sigma70_r2"/>
</dbReference>
<dbReference type="EMBL" id="LT629710">
    <property type="protein sequence ID" value="SDP35500.1"/>
    <property type="molecule type" value="Genomic_DNA"/>
</dbReference>
<dbReference type="InterPro" id="IPR013324">
    <property type="entry name" value="RNA_pol_sigma_r3/r4-like"/>
</dbReference>
<dbReference type="STRING" id="1090615.SAMN04515671_3854"/>
<reference evidence="7 8" key="1">
    <citation type="submission" date="2016-10" db="EMBL/GenBank/DDBJ databases">
        <authorList>
            <person name="de Groot N.N."/>
        </authorList>
    </citation>
    <scope>NUCLEOTIDE SEQUENCE [LARGE SCALE GENOMIC DNA]</scope>
    <source>
        <strain evidence="8">P4-7,KCTC 19426,CECT 7604</strain>
    </source>
</reference>
<evidence type="ECO:0000259" key="5">
    <source>
        <dbReference type="Pfam" id="PF04542"/>
    </source>
</evidence>
<dbReference type="GO" id="GO:0006352">
    <property type="term" value="P:DNA-templated transcription initiation"/>
    <property type="evidence" value="ECO:0007669"/>
    <property type="project" value="InterPro"/>
</dbReference>
<evidence type="ECO:0000313" key="8">
    <source>
        <dbReference type="Proteomes" id="UP000198741"/>
    </source>
</evidence>
<dbReference type="SUPFAM" id="SSF88946">
    <property type="entry name" value="Sigma2 domain of RNA polymerase sigma factors"/>
    <property type="match status" value="1"/>
</dbReference>
<gene>
    <name evidence="7" type="ORF">SAMN04515671_3854</name>
</gene>
<sequence length="198" mass="21992">MVSPGGDTQHDAVPDRVDQSAETLLLRVATGDRAAFSVLYGYFAARVFGLANRILRDPSHAEEVAQEIFLEIWQRAPRFDRSRGTAASWIMTITHGRSVDRVRHAQASRARDLRTTIANFDRDVDSVADSVIQEAEAAEVRECLDTLTPLQRESITLAYFGGHTQREVGELLGAALPTIKTRMRDGLIRMRDCLSVPA</sequence>
<dbReference type="InterPro" id="IPR013325">
    <property type="entry name" value="RNA_pol_sigma_r2"/>
</dbReference>
<keyword evidence="8" id="KW-1185">Reference proteome</keyword>
<feature type="domain" description="RNA polymerase sigma-70 region 2" evidence="5">
    <location>
        <begin position="39"/>
        <end position="106"/>
    </location>
</feature>
<dbReference type="OrthoDB" id="9784272at2"/>
<evidence type="ECO:0000259" key="6">
    <source>
        <dbReference type="Pfam" id="PF08281"/>
    </source>
</evidence>
<accession>A0A1H0S172</accession>
<dbReference type="InterPro" id="IPR014284">
    <property type="entry name" value="RNA_pol_sigma-70_dom"/>
</dbReference>
<dbReference type="NCBIfam" id="NF007228">
    <property type="entry name" value="PRK09646.1"/>
    <property type="match status" value="1"/>
</dbReference>
<comment type="similarity">
    <text evidence="1">Belongs to the sigma-70 factor family. ECF subfamily.</text>
</comment>
<dbReference type="InterPro" id="IPR039425">
    <property type="entry name" value="RNA_pol_sigma-70-like"/>
</dbReference>
<dbReference type="AlphaFoldDB" id="A0A1H0S172"/>
<name>A0A1H0S172_9ACTN</name>
<evidence type="ECO:0000256" key="4">
    <source>
        <dbReference type="ARBA" id="ARBA00023163"/>
    </source>
</evidence>
<dbReference type="Pfam" id="PF08281">
    <property type="entry name" value="Sigma70_r4_2"/>
    <property type="match status" value="1"/>
</dbReference>
<proteinExistence type="inferred from homology"/>
<keyword evidence="3" id="KW-0731">Sigma factor</keyword>
<keyword evidence="4" id="KW-0804">Transcription</keyword>
<organism evidence="7 8">
    <name type="scientific">Nakamurella panacisegetis</name>
    <dbReference type="NCBI Taxonomy" id="1090615"/>
    <lineage>
        <taxon>Bacteria</taxon>
        <taxon>Bacillati</taxon>
        <taxon>Actinomycetota</taxon>
        <taxon>Actinomycetes</taxon>
        <taxon>Nakamurellales</taxon>
        <taxon>Nakamurellaceae</taxon>
        <taxon>Nakamurella</taxon>
    </lineage>
</organism>
<dbReference type="Pfam" id="PF04542">
    <property type="entry name" value="Sigma70_r2"/>
    <property type="match status" value="1"/>
</dbReference>
<dbReference type="InterPro" id="IPR013249">
    <property type="entry name" value="RNA_pol_sigma70_r4_t2"/>
</dbReference>
<evidence type="ECO:0000256" key="2">
    <source>
        <dbReference type="ARBA" id="ARBA00023015"/>
    </source>
</evidence>
<evidence type="ECO:0000313" key="7">
    <source>
        <dbReference type="EMBL" id="SDP35500.1"/>
    </source>
</evidence>
<dbReference type="SUPFAM" id="SSF88659">
    <property type="entry name" value="Sigma3 and sigma4 domains of RNA polymerase sigma factors"/>
    <property type="match status" value="1"/>
</dbReference>
<evidence type="ECO:0000256" key="1">
    <source>
        <dbReference type="ARBA" id="ARBA00010641"/>
    </source>
</evidence>
<dbReference type="Gene3D" id="1.10.10.10">
    <property type="entry name" value="Winged helix-like DNA-binding domain superfamily/Winged helix DNA-binding domain"/>
    <property type="match status" value="1"/>
</dbReference>
<dbReference type="CDD" id="cd06171">
    <property type="entry name" value="Sigma70_r4"/>
    <property type="match status" value="1"/>
</dbReference>